<dbReference type="InterPro" id="IPR039563">
    <property type="entry name" value="Peptidase_C39_single_dom"/>
</dbReference>
<accession>A0A0L6CNP9</accession>
<dbReference type="STRING" id="1631356.VV01_07355"/>
<dbReference type="AlphaFoldDB" id="A0A0L6CNP9"/>
<dbReference type="EMBL" id="LAIR01000002">
    <property type="protein sequence ID" value="KNX39280.1"/>
    <property type="molecule type" value="Genomic_DNA"/>
</dbReference>
<sequence length="419" mass="44817">MAFGGALFAGVRQSATASGATAADRQITLVRFTGPAGFARGLGAGVRPGPDGLVLHKPTSTRAYADPAAGGASAVYEMGSWTSGVITNRFRLTELIASWNVDTPGKSWVEVEVRGVDETGLRTGWFVLGRWCRNDPDQGGAIYRTSLDDQGTDIATVWTDTLATRGTHTLNDLELRINLMRPQGSSDSPVVHQLTALCSALPGDETVPVSTPGPGVGRALAVPAYSQELHVGQYPQWDNGGEAWCSPTSTAMVLDYWKRGPSAAELAWVEPMQDPQVAYAARNTFDYTYDGCGNWPFNTAYAGRNGLRGFVTRLRSLREAEVLIAAGIPLITSVSFQADELDGAGYSTNGHLMVLRGFDAQGNPMMNDPASHLIADNAQVPVTYDRQQFENAWVPHSGGTVYVIHPEGMALPSAPDGNW</sequence>
<name>A0A0L6CNP9_9MICO</name>
<dbReference type="OrthoDB" id="9789941at2"/>
<feature type="domain" description="Peptidase C39-like" evidence="1">
    <location>
        <begin position="231"/>
        <end position="370"/>
    </location>
</feature>
<dbReference type="InterPro" id="IPR039564">
    <property type="entry name" value="Peptidase_C39-like"/>
</dbReference>
<dbReference type="Proteomes" id="UP000037397">
    <property type="component" value="Unassembled WGS sequence"/>
</dbReference>
<evidence type="ECO:0000313" key="3">
    <source>
        <dbReference type="Proteomes" id="UP000037397"/>
    </source>
</evidence>
<protein>
    <submittedName>
        <fullName evidence="2">Membrane protein</fullName>
    </submittedName>
</protein>
<dbReference type="Gene3D" id="3.90.70.10">
    <property type="entry name" value="Cysteine proteinases"/>
    <property type="match status" value="1"/>
</dbReference>
<gene>
    <name evidence="2" type="ORF">VV01_07355</name>
</gene>
<dbReference type="RefSeq" id="WP_082221195.1">
    <property type="nucleotide sequence ID" value="NZ_LAIR01000002.1"/>
</dbReference>
<proteinExistence type="predicted"/>
<organism evidence="2 3">
    <name type="scientific">Luteipulveratus halotolerans</name>
    <dbReference type="NCBI Taxonomy" id="1631356"/>
    <lineage>
        <taxon>Bacteria</taxon>
        <taxon>Bacillati</taxon>
        <taxon>Actinomycetota</taxon>
        <taxon>Actinomycetes</taxon>
        <taxon>Micrococcales</taxon>
        <taxon>Dermacoccaceae</taxon>
        <taxon>Luteipulveratus</taxon>
    </lineage>
</organism>
<dbReference type="PATRIC" id="fig|1631356.3.peg.1417"/>
<evidence type="ECO:0000313" key="2">
    <source>
        <dbReference type="EMBL" id="KNX39280.1"/>
    </source>
</evidence>
<evidence type="ECO:0000259" key="1">
    <source>
        <dbReference type="Pfam" id="PF13529"/>
    </source>
</evidence>
<dbReference type="CDD" id="cd02549">
    <property type="entry name" value="Peptidase_C39A"/>
    <property type="match status" value="1"/>
</dbReference>
<dbReference type="Pfam" id="PF13529">
    <property type="entry name" value="Peptidase_C39_2"/>
    <property type="match status" value="1"/>
</dbReference>
<comment type="caution">
    <text evidence="2">The sequence shown here is derived from an EMBL/GenBank/DDBJ whole genome shotgun (WGS) entry which is preliminary data.</text>
</comment>
<reference evidence="3" key="1">
    <citation type="submission" date="2015-03" db="EMBL/GenBank/DDBJ databases">
        <title>Luteipulveratus halotolerans sp. nov., a novel actinobacterium (Dermacoccaceae) from Sarawak, Malaysia.</title>
        <authorList>
            <person name="Juboi H."/>
            <person name="Basik A."/>
            <person name="Shamsul S.S."/>
            <person name="Arnold P."/>
            <person name="Schmitt E.K."/>
            <person name="Sanglier J.-J."/>
            <person name="Yeo T."/>
        </authorList>
    </citation>
    <scope>NUCLEOTIDE SEQUENCE [LARGE SCALE GENOMIC DNA]</scope>
    <source>
        <strain evidence="3">C296001</strain>
    </source>
</reference>
<keyword evidence="3" id="KW-1185">Reference proteome</keyword>